<feature type="transmembrane region" description="Helical" evidence="1">
    <location>
        <begin position="31"/>
        <end position="51"/>
    </location>
</feature>
<keyword evidence="1" id="KW-0472">Membrane</keyword>
<sequence length="437" mass="48439">MKMTQIQSAIRKVRRFFHKLNLGKLFYNNRFVFFFSIIASICLWIGVVFVVSPNTTTTFYDVEVSVSLTEEQIERGIQVVDHQELKLDKVVLTGGRLDVAKVNKSDIKVTASAEYVENPGTYPLTCTVRAPDGVTVFSYEPLEMYVQFDRVVTKTFTVEPNTSRVKAAEGYAKNNMILPAADREVTVSGTETLINQVEKVEAYCDEVTDLQETAPIDARIRVLDSQGNEIEGLEPDITQTQVTVSVIKQKSVPLTVKFSNVPSYYESSQLSYTIQPANTILVGGAPADIDALQEIAVGIIDFRKITKKNHEFDFDLEDFLSSDFTNYDDTIFTSVTVDIDVSNMVEKTVTIHNFMAANTPEGVTASFAEQEVTGVRIIGPREVVNRIQGSDSIVGVVDLKGQDPSPGQMQQNISWIEVDGIGGCWVISDSPAMLTFS</sequence>
<dbReference type="KEGG" id="sman:C12CBH8_07580"/>
<dbReference type="Proteomes" id="UP000593890">
    <property type="component" value="Chromosome"/>
</dbReference>
<evidence type="ECO:0000313" key="3">
    <source>
        <dbReference type="Proteomes" id="UP000593890"/>
    </source>
</evidence>
<dbReference type="EMBL" id="AP023321">
    <property type="protein sequence ID" value="BCI60119.1"/>
    <property type="molecule type" value="Genomic_DNA"/>
</dbReference>
<proteinExistence type="predicted"/>
<dbReference type="InterPro" id="IPR053154">
    <property type="entry name" value="c-di-AMP_regulator"/>
</dbReference>
<evidence type="ECO:0000256" key="1">
    <source>
        <dbReference type="SAM" id="Phobius"/>
    </source>
</evidence>
<dbReference type="PANTHER" id="PTHR37804:SF1">
    <property type="entry name" value="CDAA REGULATORY PROTEIN CDAR"/>
    <property type="match status" value="1"/>
</dbReference>
<dbReference type="InterPro" id="IPR012505">
    <property type="entry name" value="YbbR"/>
</dbReference>
<dbReference type="PANTHER" id="PTHR37804">
    <property type="entry name" value="CDAA REGULATORY PROTEIN CDAR"/>
    <property type="match status" value="1"/>
</dbReference>
<evidence type="ECO:0000313" key="2">
    <source>
        <dbReference type="EMBL" id="BCI60119.1"/>
    </source>
</evidence>
<keyword evidence="3" id="KW-1185">Reference proteome</keyword>
<dbReference type="RefSeq" id="WP_215533595.1">
    <property type="nucleotide sequence ID" value="NZ_AP023321.1"/>
</dbReference>
<dbReference type="AlphaFoldDB" id="A0A7I8D3P0"/>
<evidence type="ECO:0008006" key="4">
    <source>
        <dbReference type="Google" id="ProtNLM"/>
    </source>
</evidence>
<dbReference type="Gene3D" id="2.170.120.40">
    <property type="entry name" value="YbbR-like domain"/>
    <property type="match status" value="1"/>
</dbReference>
<dbReference type="Pfam" id="PF07949">
    <property type="entry name" value="YbbR"/>
    <property type="match status" value="1"/>
</dbReference>
<gene>
    <name evidence="2" type="ORF">C12CBH8_07580</name>
</gene>
<keyword evidence="1" id="KW-1133">Transmembrane helix</keyword>
<keyword evidence="1" id="KW-0812">Transmembrane</keyword>
<name>A0A7I8D3P0_9FIRM</name>
<organism evidence="2 3">
    <name type="scientific">Solibaculum mannosilyticum</name>
    <dbReference type="NCBI Taxonomy" id="2780922"/>
    <lineage>
        <taxon>Bacteria</taxon>
        <taxon>Bacillati</taxon>
        <taxon>Bacillota</taxon>
        <taxon>Clostridia</taxon>
        <taxon>Eubacteriales</taxon>
        <taxon>Oscillospiraceae</taxon>
        <taxon>Solibaculum</taxon>
    </lineage>
</organism>
<dbReference type="Gene3D" id="2.170.120.30">
    <property type="match status" value="1"/>
</dbReference>
<reference evidence="3" key="1">
    <citation type="submission" date="2020-07" db="EMBL/GenBank/DDBJ databases">
        <title>Complete genome sequencing of Clostridia bacterium strain 12CBH8.</title>
        <authorList>
            <person name="Sakamoto M."/>
            <person name="Murakami T."/>
            <person name="Mori H."/>
        </authorList>
    </citation>
    <scope>NUCLEOTIDE SEQUENCE [LARGE SCALE GENOMIC DNA]</scope>
    <source>
        <strain evidence="3">12CBH8</strain>
    </source>
</reference>
<accession>A0A7I8D3P0</accession>
<protein>
    <recommendedName>
        <fullName evidence="4">YbbR-like domain-containing protein</fullName>
    </recommendedName>
</protein>